<evidence type="ECO:0000313" key="2">
    <source>
        <dbReference type="EMBL" id="KIJ24203.1"/>
    </source>
</evidence>
<evidence type="ECO:0000313" key="3">
    <source>
        <dbReference type="Proteomes" id="UP000054279"/>
    </source>
</evidence>
<dbReference type="AlphaFoldDB" id="A0A0C9T5M3"/>
<name>A0A0C9T5M3_SPHS4</name>
<sequence>MARPGGALRDVQDVTALLRGVTGRVVMSRTAPMTSGEPQAGTPMSTPPNRAVESMNNDIRQVCSSH</sequence>
<evidence type="ECO:0000256" key="1">
    <source>
        <dbReference type="SAM" id="MobiDB-lite"/>
    </source>
</evidence>
<keyword evidence="3" id="KW-1185">Reference proteome</keyword>
<proteinExistence type="predicted"/>
<reference evidence="2 3" key="1">
    <citation type="submission" date="2014-06" db="EMBL/GenBank/DDBJ databases">
        <title>Evolutionary Origins and Diversification of the Mycorrhizal Mutualists.</title>
        <authorList>
            <consortium name="DOE Joint Genome Institute"/>
            <consortium name="Mycorrhizal Genomics Consortium"/>
            <person name="Kohler A."/>
            <person name="Kuo A."/>
            <person name="Nagy L.G."/>
            <person name="Floudas D."/>
            <person name="Copeland A."/>
            <person name="Barry K.W."/>
            <person name="Cichocki N."/>
            <person name="Veneault-Fourrey C."/>
            <person name="LaButti K."/>
            <person name="Lindquist E.A."/>
            <person name="Lipzen A."/>
            <person name="Lundell T."/>
            <person name="Morin E."/>
            <person name="Murat C."/>
            <person name="Riley R."/>
            <person name="Ohm R."/>
            <person name="Sun H."/>
            <person name="Tunlid A."/>
            <person name="Henrissat B."/>
            <person name="Grigoriev I.V."/>
            <person name="Hibbett D.S."/>
            <person name="Martin F."/>
        </authorList>
    </citation>
    <scope>NUCLEOTIDE SEQUENCE [LARGE SCALE GENOMIC DNA]</scope>
    <source>
        <strain evidence="2 3">SS14</strain>
    </source>
</reference>
<protein>
    <submittedName>
        <fullName evidence="2">Uncharacterized protein</fullName>
    </submittedName>
</protein>
<accession>A0A0C9T5M3</accession>
<feature type="region of interest" description="Disordered" evidence="1">
    <location>
        <begin position="29"/>
        <end position="52"/>
    </location>
</feature>
<dbReference type="Proteomes" id="UP000054279">
    <property type="component" value="Unassembled WGS sequence"/>
</dbReference>
<gene>
    <name evidence="2" type="ORF">M422DRAFT_39258</name>
</gene>
<dbReference type="HOGENOM" id="CLU_2832852_0_0_1"/>
<dbReference type="EMBL" id="KN837517">
    <property type="protein sequence ID" value="KIJ24203.1"/>
    <property type="molecule type" value="Genomic_DNA"/>
</dbReference>
<feature type="compositionally biased region" description="Polar residues" evidence="1">
    <location>
        <begin position="31"/>
        <end position="52"/>
    </location>
</feature>
<organism evidence="2 3">
    <name type="scientific">Sphaerobolus stellatus (strain SS14)</name>
    <dbReference type="NCBI Taxonomy" id="990650"/>
    <lineage>
        <taxon>Eukaryota</taxon>
        <taxon>Fungi</taxon>
        <taxon>Dikarya</taxon>
        <taxon>Basidiomycota</taxon>
        <taxon>Agaricomycotina</taxon>
        <taxon>Agaricomycetes</taxon>
        <taxon>Phallomycetidae</taxon>
        <taxon>Geastrales</taxon>
        <taxon>Sphaerobolaceae</taxon>
        <taxon>Sphaerobolus</taxon>
    </lineage>
</organism>